<reference evidence="2 3" key="1">
    <citation type="journal article" date="2019" name="Appl. Microbiol. Biotechnol.">
        <title>Genome sequence of Isaria javanica and comparative genome analysis insights into family S53 peptidase evolution in fungal entomopathogens.</title>
        <authorList>
            <person name="Lin R."/>
            <person name="Zhang X."/>
            <person name="Xin B."/>
            <person name="Zou M."/>
            <person name="Gao Y."/>
            <person name="Qin F."/>
            <person name="Hu Q."/>
            <person name="Xie B."/>
            <person name="Cheng X."/>
        </authorList>
    </citation>
    <scope>NUCLEOTIDE SEQUENCE [LARGE SCALE GENOMIC DNA]</scope>
    <source>
        <strain evidence="2 3">IJ1G</strain>
    </source>
</reference>
<gene>
    <name evidence="2" type="ORF">IF1G_06991</name>
</gene>
<organism evidence="2 3">
    <name type="scientific">Cordyceps javanica</name>
    <dbReference type="NCBI Taxonomy" id="43265"/>
    <lineage>
        <taxon>Eukaryota</taxon>
        <taxon>Fungi</taxon>
        <taxon>Dikarya</taxon>
        <taxon>Ascomycota</taxon>
        <taxon>Pezizomycotina</taxon>
        <taxon>Sordariomycetes</taxon>
        <taxon>Hypocreomycetidae</taxon>
        <taxon>Hypocreales</taxon>
        <taxon>Cordycipitaceae</taxon>
        <taxon>Cordyceps</taxon>
    </lineage>
</organism>
<dbReference type="Proteomes" id="UP000315783">
    <property type="component" value="Unassembled WGS sequence"/>
</dbReference>
<evidence type="ECO:0000256" key="1">
    <source>
        <dbReference type="SAM" id="MobiDB-lite"/>
    </source>
</evidence>
<keyword evidence="3" id="KW-1185">Reference proteome</keyword>
<dbReference type="EMBL" id="SPUK01000010">
    <property type="protein sequence ID" value="TQV94112.1"/>
    <property type="molecule type" value="Genomic_DNA"/>
</dbReference>
<name>A0A545UXB8_9HYPO</name>
<protein>
    <submittedName>
        <fullName evidence="2">Uncharacterized protein</fullName>
    </submittedName>
</protein>
<sequence>MEAGAQCWSTGKCRRKEEEKKKRKSKSKSKSSACFSNPLFCSLLLPLRETLPVCSSCAACWPKSPAKVPTACLPRAQVQVPRYLSKTALRVCPTGTYNHLSIFYTAGAYKSAIRQSINQVHSISDNWSYSLAICPHPCPLTTSSYNLSISKN</sequence>
<evidence type="ECO:0000313" key="3">
    <source>
        <dbReference type="Proteomes" id="UP000315783"/>
    </source>
</evidence>
<accession>A0A545UXB8</accession>
<evidence type="ECO:0000313" key="2">
    <source>
        <dbReference type="EMBL" id="TQV94112.1"/>
    </source>
</evidence>
<comment type="caution">
    <text evidence="2">The sequence shown here is derived from an EMBL/GenBank/DDBJ whole genome shotgun (WGS) entry which is preliminary data.</text>
</comment>
<proteinExistence type="predicted"/>
<dbReference type="AlphaFoldDB" id="A0A545UXB8"/>
<feature type="region of interest" description="Disordered" evidence="1">
    <location>
        <begin position="1"/>
        <end position="24"/>
    </location>
</feature>